<evidence type="ECO:0000313" key="1">
    <source>
        <dbReference type="EnsemblPlants" id="AUR62038391-RA:cds"/>
    </source>
</evidence>
<reference evidence="1" key="2">
    <citation type="submission" date="2021-03" db="UniProtKB">
        <authorList>
            <consortium name="EnsemblPlants"/>
        </authorList>
    </citation>
    <scope>IDENTIFICATION</scope>
</reference>
<accession>A0A803N0A7</accession>
<name>A0A803N0A7_CHEQI</name>
<proteinExistence type="predicted"/>
<dbReference type="EnsemblPlants" id="AUR62038391-RA">
    <property type="protein sequence ID" value="AUR62038391-RA:cds"/>
    <property type="gene ID" value="AUR62038391"/>
</dbReference>
<dbReference type="Gramene" id="AUR62038391-RA">
    <property type="protein sequence ID" value="AUR62038391-RA:cds"/>
    <property type="gene ID" value="AUR62038391"/>
</dbReference>
<dbReference type="AlphaFoldDB" id="A0A803N0A7"/>
<sequence>VKCGNCGEVTEKESYVMLGEVVPIPKSRGQANLVQKLIECV</sequence>
<dbReference type="InterPro" id="IPR008584">
    <property type="entry name" value="CXXC_Zn-binding_euk"/>
</dbReference>
<dbReference type="Pfam" id="PF05907">
    <property type="entry name" value="CXXC_Zn-b_euk"/>
    <property type="match status" value="1"/>
</dbReference>
<protein>
    <submittedName>
        <fullName evidence="1">Uncharacterized protein</fullName>
    </submittedName>
</protein>
<keyword evidence="2" id="KW-1185">Reference proteome</keyword>
<organism evidence="1 2">
    <name type="scientific">Chenopodium quinoa</name>
    <name type="common">Quinoa</name>
    <dbReference type="NCBI Taxonomy" id="63459"/>
    <lineage>
        <taxon>Eukaryota</taxon>
        <taxon>Viridiplantae</taxon>
        <taxon>Streptophyta</taxon>
        <taxon>Embryophyta</taxon>
        <taxon>Tracheophyta</taxon>
        <taxon>Spermatophyta</taxon>
        <taxon>Magnoliopsida</taxon>
        <taxon>eudicotyledons</taxon>
        <taxon>Gunneridae</taxon>
        <taxon>Pentapetalae</taxon>
        <taxon>Caryophyllales</taxon>
        <taxon>Chenopodiaceae</taxon>
        <taxon>Chenopodioideae</taxon>
        <taxon>Atripliceae</taxon>
        <taxon>Chenopodium</taxon>
    </lineage>
</organism>
<dbReference type="Proteomes" id="UP000596660">
    <property type="component" value="Unplaced"/>
</dbReference>
<reference evidence="1" key="1">
    <citation type="journal article" date="2017" name="Nature">
        <title>The genome of Chenopodium quinoa.</title>
        <authorList>
            <person name="Jarvis D.E."/>
            <person name="Ho Y.S."/>
            <person name="Lightfoot D.J."/>
            <person name="Schmoeckel S.M."/>
            <person name="Li B."/>
            <person name="Borm T.J.A."/>
            <person name="Ohyanagi H."/>
            <person name="Mineta K."/>
            <person name="Michell C.T."/>
            <person name="Saber N."/>
            <person name="Kharbatia N.M."/>
            <person name="Rupper R.R."/>
            <person name="Sharp A.R."/>
            <person name="Dally N."/>
            <person name="Boughton B.A."/>
            <person name="Woo Y.H."/>
            <person name="Gao G."/>
            <person name="Schijlen E.G.W.M."/>
            <person name="Guo X."/>
            <person name="Momin A.A."/>
            <person name="Negrao S."/>
            <person name="Al-Babili S."/>
            <person name="Gehring C."/>
            <person name="Roessner U."/>
            <person name="Jung C."/>
            <person name="Murphy K."/>
            <person name="Arold S.T."/>
            <person name="Gojobori T."/>
            <person name="van der Linden C.G."/>
            <person name="van Loo E.N."/>
            <person name="Jellen E.N."/>
            <person name="Maughan P.J."/>
            <person name="Tester M."/>
        </authorList>
    </citation>
    <scope>NUCLEOTIDE SEQUENCE [LARGE SCALE GENOMIC DNA]</scope>
    <source>
        <strain evidence="1">cv. PI 614886</strain>
    </source>
</reference>
<evidence type="ECO:0000313" key="2">
    <source>
        <dbReference type="Proteomes" id="UP000596660"/>
    </source>
</evidence>
<dbReference type="SUPFAM" id="SSF141678">
    <property type="entry name" value="MAL13P1.257-like"/>
    <property type="match status" value="1"/>
</dbReference>